<evidence type="ECO:0000259" key="1">
    <source>
        <dbReference type="PROSITE" id="PS51043"/>
    </source>
</evidence>
<dbReference type="AlphaFoldDB" id="A0A482XF29"/>
<accession>A0A482XF29</accession>
<reference evidence="2 3" key="1">
    <citation type="journal article" date="2017" name="Gigascience">
        <title>Genome sequence of the small brown planthopper, Laodelphax striatellus.</title>
        <authorList>
            <person name="Zhu J."/>
            <person name="Jiang F."/>
            <person name="Wang X."/>
            <person name="Yang P."/>
            <person name="Bao Y."/>
            <person name="Zhao W."/>
            <person name="Wang W."/>
            <person name="Lu H."/>
            <person name="Wang Q."/>
            <person name="Cui N."/>
            <person name="Li J."/>
            <person name="Chen X."/>
            <person name="Luo L."/>
            <person name="Yu J."/>
            <person name="Kang L."/>
            <person name="Cui F."/>
        </authorList>
    </citation>
    <scope>NUCLEOTIDE SEQUENCE [LARGE SCALE GENOMIC DNA]</scope>
    <source>
        <strain evidence="2">Lst14</strain>
    </source>
</reference>
<dbReference type="InterPro" id="IPR001666">
    <property type="entry name" value="PI_transfer"/>
</dbReference>
<gene>
    <name evidence="2" type="ORF">LSTR_LSTR016959</name>
</gene>
<dbReference type="PROSITE" id="PS51043">
    <property type="entry name" value="DDHD"/>
    <property type="match status" value="1"/>
</dbReference>
<protein>
    <recommendedName>
        <fullName evidence="1">DDHD domain-containing protein</fullName>
    </recommendedName>
</protein>
<dbReference type="GO" id="GO:0005737">
    <property type="term" value="C:cytoplasm"/>
    <property type="evidence" value="ECO:0007669"/>
    <property type="project" value="TreeGrafter"/>
</dbReference>
<dbReference type="GO" id="GO:0031210">
    <property type="term" value="F:phosphatidylcholine binding"/>
    <property type="evidence" value="ECO:0007669"/>
    <property type="project" value="TreeGrafter"/>
</dbReference>
<dbReference type="GO" id="GO:0035091">
    <property type="term" value="F:phosphatidylinositol binding"/>
    <property type="evidence" value="ECO:0007669"/>
    <property type="project" value="TreeGrafter"/>
</dbReference>
<dbReference type="GO" id="GO:0046872">
    <property type="term" value="F:metal ion binding"/>
    <property type="evidence" value="ECO:0007669"/>
    <property type="project" value="InterPro"/>
</dbReference>
<dbReference type="InterPro" id="IPR004177">
    <property type="entry name" value="DDHD_dom"/>
</dbReference>
<dbReference type="InParanoid" id="A0A482XF29"/>
<dbReference type="GO" id="GO:0008526">
    <property type="term" value="F:phosphatidylinositol transfer activity"/>
    <property type="evidence" value="ECO:0007669"/>
    <property type="project" value="TreeGrafter"/>
</dbReference>
<dbReference type="OrthoDB" id="6376862at2759"/>
<dbReference type="STRING" id="195883.A0A482XF29"/>
<keyword evidence="3" id="KW-1185">Reference proteome</keyword>
<dbReference type="PANTHER" id="PTHR10658">
    <property type="entry name" value="PHOSPHATIDYLINOSITOL TRANSFER PROTEIN"/>
    <property type="match status" value="1"/>
</dbReference>
<dbReference type="PANTHER" id="PTHR10658:SF81">
    <property type="entry name" value="PROTEIN RETINAL DEGENERATION B"/>
    <property type="match status" value="1"/>
</dbReference>
<feature type="non-terminal residue" evidence="2">
    <location>
        <position position="108"/>
    </location>
</feature>
<proteinExistence type="predicted"/>
<dbReference type="Pfam" id="PF02862">
    <property type="entry name" value="DDHD"/>
    <property type="match status" value="1"/>
</dbReference>
<feature type="non-terminal residue" evidence="2">
    <location>
        <position position="1"/>
    </location>
</feature>
<dbReference type="GO" id="GO:0008525">
    <property type="term" value="F:phosphatidylcholine transporter activity"/>
    <property type="evidence" value="ECO:0007669"/>
    <property type="project" value="TreeGrafter"/>
</dbReference>
<dbReference type="SMART" id="SM01127">
    <property type="entry name" value="DDHD"/>
    <property type="match status" value="1"/>
</dbReference>
<sequence>PIVKPNIQQVYNLFHPTDPVASRMEPLISARFSILPPVNIPRHQTYPLGNGQPYHLLETVQTNPQLFSENLNVTTPGAALHLRRLSEVSIQSTMSGVIDSLPLHTINA</sequence>
<organism evidence="2 3">
    <name type="scientific">Laodelphax striatellus</name>
    <name type="common">Small brown planthopper</name>
    <name type="synonym">Delphax striatella</name>
    <dbReference type="NCBI Taxonomy" id="195883"/>
    <lineage>
        <taxon>Eukaryota</taxon>
        <taxon>Metazoa</taxon>
        <taxon>Ecdysozoa</taxon>
        <taxon>Arthropoda</taxon>
        <taxon>Hexapoda</taxon>
        <taxon>Insecta</taxon>
        <taxon>Pterygota</taxon>
        <taxon>Neoptera</taxon>
        <taxon>Paraneoptera</taxon>
        <taxon>Hemiptera</taxon>
        <taxon>Auchenorrhyncha</taxon>
        <taxon>Fulgoroidea</taxon>
        <taxon>Delphacidae</taxon>
        <taxon>Criomorphinae</taxon>
        <taxon>Laodelphax</taxon>
    </lineage>
</organism>
<name>A0A482XF29_LAOST</name>
<dbReference type="EMBL" id="QKKF02011870">
    <property type="protein sequence ID" value="RZF43971.1"/>
    <property type="molecule type" value="Genomic_DNA"/>
</dbReference>
<dbReference type="Proteomes" id="UP000291343">
    <property type="component" value="Unassembled WGS sequence"/>
</dbReference>
<evidence type="ECO:0000313" key="2">
    <source>
        <dbReference type="EMBL" id="RZF43971.1"/>
    </source>
</evidence>
<evidence type="ECO:0000313" key="3">
    <source>
        <dbReference type="Proteomes" id="UP000291343"/>
    </source>
</evidence>
<comment type="caution">
    <text evidence="2">The sequence shown here is derived from an EMBL/GenBank/DDBJ whole genome shotgun (WGS) entry which is preliminary data.</text>
</comment>
<feature type="domain" description="DDHD" evidence="1">
    <location>
        <begin position="1"/>
        <end position="108"/>
    </location>
</feature>